<reference evidence="1 2" key="1">
    <citation type="submission" date="2020-07" db="EMBL/GenBank/DDBJ databases">
        <authorList>
            <person name="Feng H."/>
        </authorList>
    </citation>
    <scope>NUCLEOTIDE SEQUENCE [LARGE SCALE GENOMIC DNA]</scope>
    <source>
        <strain evidence="2">s-10</strain>
    </source>
</reference>
<evidence type="ECO:0000313" key="2">
    <source>
        <dbReference type="Proteomes" id="UP000535491"/>
    </source>
</evidence>
<gene>
    <name evidence="1" type="ORF">H1191_09855</name>
</gene>
<comment type="caution">
    <text evidence="1">The sequence shown here is derived from an EMBL/GenBank/DDBJ whole genome shotgun (WGS) entry which is preliminary data.</text>
</comment>
<evidence type="ECO:0000313" key="1">
    <source>
        <dbReference type="EMBL" id="MBA4494609.1"/>
    </source>
</evidence>
<dbReference type="EMBL" id="JACEIQ010000008">
    <property type="protein sequence ID" value="MBA4494609.1"/>
    <property type="molecule type" value="Genomic_DNA"/>
</dbReference>
<protein>
    <submittedName>
        <fullName evidence="1">Uncharacterized protein</fullName>
    </submittedName>
</protein>
<accession>A0A7W1WRI8</accession>
<proteinExistence type="predicted"/>
<keyword evidence="2" id="KW-1185">Reference proteome</keyword>
<name>A0A7W1WRI8_9BACL</name>
<sequence length="80" mass="8821">MFISTCSEDGTGEEQGKGIFAEVQLFTRKLVGLGPYPNRSGTVTEATAFVEGYLTEKSELERFVLKTTASYSLLWSSVFL</sequence>
<organism evidence="1 2">
    <name type="scientific">Paenactinomyces guangxiensis</name>
    <dbReference type="NCBI Taxonomy" id="1490290"/>
    <lineage>
        <taxon>Bacteria</taxon>
        <taxon>Bacillati</taxon>
        <taxon>Bacillota</taxon>
        <taxon>Bacilli</taxon>
        <taxon>Bacillales</taxon>
        <taxon>Thermoactinomycetaceae</taxon>
        <taxon>Paenactinomyces</taxon>
    </lineage>
</organism>
<dbReference type="Proteomes" id="UP000535491">
    <property type="component" value="Unassembled WGS sequence"/>
</dbReference>
<dbReference type="AlphaFoldDB" id="A0A7W1WRI8"/>